<dbReference type="KEGG" id="hsal:JMJ58_07635"/>
<gene>
    <name evidence="1" type="ORF">JMJ58_07635</name>
</gene>
<dbReference type="EMBL" id="CP069188">
    <property type="protein sequence ID" value="QRV16729.1"/>
    <property type="molecule type" value="Genomic_DNA"/>
</dbReference>
<reference evidence="1 2" key="1">
    <citation type="submission" date="2021-01" db="EMBL/GenBank/DDBJ databases">
        <title>Genome Sequence and Methylation Pattern of Haloterrigena salifodinae BOL5-1, An Extremely Halophilic Archaeon from a Bolivian Salt Mine.</title>
        <authorList>
            <person name="DasSarma P."/>
            <person name="Anton B.P."/>
            <person name="DasSarma S.L."/>
            <person name="von Ehrenheim H.A.L."/>
            <person name="Martinez F.L."/>
            <person name="Guzman D."/>
            <person name="Roberts R.J."/>
            <person name="DasSarma S."/>
        </authorList>
    </citation>
    <scope>NUCLEOTIDE SEQUENCE [LARGE SCALE GENOMIC DNA]</scope>
    <source>
        <strain evidence="1 2">BOL5-1</strain>
    </source>
</reference>
<protein>
    <submittedName>
        <fullName evidence="1">Uncharacterized protein</fullName>
    </submittedName>
</protein>
<organism evidence="1 2">
    <name type="scientific">Haloterrigena salifodinae</name>
    <dbReference type="NCBI Taxonomy" id="2675099"/>
    <lineage>
        <taxon>Archaea</taxon>
        <taxon>Methanobacteriati</taxon>
        <taxon>Methanobacteriota</taxon>
        <taxon>Stenosarchaea group</taxon>
        <taxon>Halobacteria</taxon>
        <taxon>Halobacteriales</taxon>
        <taxon>Natrialbaceae</taxon>
        <taxon>Haloterrigena</taxon>
    </lineage>
</organism>
<dbReference type="Proteomes" id="UP000637819">
    <property type="component" value="Chromosome"/>
</dbReference>
<evidence type="ECO:0000313" key="1">
    <source>
        <dbReference type="EMBL" id="QRV16729.1"/>
    </source>
</evidence>
<dbReference type="GeneID" id="62874985"/>
<proteinExistence type="predicted"/>
<evidence type="ECO:0000313" key="2">
    <source>
        <dbReference type="Proteomes" id="UP000637819"/>
    </source>
</evidence>
<dbReference type="RefSeq" id="WP_204748922.1">
    <property type="nucleotide sequence ID" value="NZ_CP069188.1"/>
</dbReference>
<keyword evidence="2" id="KW-1185">Reference proteome</keyword>
<name>A0A8T8E4S4_9EURY</name>
<dbReference type="AlphaFoldDB" id="A0A8T8E4S4"/>
<accession>A0A8T8E4S4</accession>
<sequence>MSSETTNSAVYYYTGRPVETPNDVDVSISRGAVLEKISDGETRLAE</sequence>